<protein>
    <submittedName>
        <fullName evidence="4">40S ribosomal protein S19-1</fullName>
    </submittedName>
</protein>
<name>A0ABQ8UC38_9EUKA</name>
<dbReference type="PANTHER" id="PTHR11710">
    <property type="entry name" value="40S RIBOSOMAL PROTEIN S19"/>
    <property type="match status" value="1"/>
</dbReference>
<accession>A0ABQ8UC38</accession>
<dbReference type="Gene3D" id="1.10.10.10">
    <property type="entry name" value="Winged helix-like DNA-binding domain superfamily/Winged helix DNA-binding domain"/>
    <property type="match status" value="1"/>
</dbReference>
<reference evidence="4" key="1">
    <citation type="journal article" date="2022" name="bioRxiv">
        <title>Genomics of Preaxostyla Flagellates Illuminates Evolutionary Transitions and the Path Towards Mitochondrial Loss.</title>
        <authorList>
            <person name="Novak L.V.F."/>
            <person name="Treitli S.C."/>
            <person name="Pyrih J."/>
            <person name="Halakuc P."/>
            <person name="Pipaliya S.V."/>
            <person name="Vacek V."/>
            <person name="Brzon O."/>
            <person name="Soukal P."/>
            <person name="Eme L."/>
            <person name="Dacks J.B."/>
            <person name="Karnkowska A."/>
            <person name="Elias M."/>
            <person name="Hampl V."/>
        </authorList>
    </citation>
    <scope>NUCLEOTIDE SEQUENCE</scope>
    <source>
        <strain evidence="4">RCP-MX</strain>
    </source>
</reference>
<dbReference type="InterPro" id="IPR001266">
    <property type="entry name" value="Ribosomal_eS19"/>
</dbReference>
<dbReference type="SUPFAM" id="SSF46785">
    <property type="entry name" value="Winged helix' DNA-binding domain"/>
    <property type="match status" value="1"/>
</dbReference>
<dbReference type="InterPro" id="IPR018277">
    <property type="entry name" value="Ribosomal_eS19_CS"/>
</dbReference>
<dbReference type="PROSITE" id="PS00628">
    <property type="entry name" value="RIBOSOMAL_S19E"/>
    <property type="match status" value="1"/>
</dbReference>
<gene>
    <name evidence="4" type="ORF">PAPYR_9405</name>
</gene>
<evidence type="ECO:0000256" key="2">
    <source>
        <dbReference type="ARBA" id="ARBA00022980"/>
    </source>
</evidence>
<keyword evidence="3" id="KW-0687">Ribonucleoprotein</keyword>
<keyword evidence="2 4" id="KW-0689">Ribosomal protein</keyword>
<sequence>MEAPAAAAPARRGVTVKDVPAAEFIHVYAAHLKRQNKLRVPKWAEYVKTGCLKELSPLDPDWYYIRAASMARKLYLRGKIGVGSFQRIYGGRKNNGACPSHFVESSGKVARQILHDLEKLNVVTRDGEMRRLSQEGQRDLDGIAGQRRYTIPILFFPTCGHFTLERAHLEIHPRGVRNRGLR</sequence>
<proteinExistence type="inferred from homology"/>
<organism evidence="4 5">
    <name type="scientific">Paratrimastix pyriformis</name>
    <dbReference type="NCBI Taxonomy" id="342808"/>
    <lineage>
        <taxon>Eukaryota</taxon>
        <taxon>Metamonada</taxon>
        <taxon>Preaxostyla</taxon>
        <taxon>Paratrimastigidae</taxon>
        <taxon>Paratrimastix</taxon>
    </lineage>
</organism>
<dbReference type="InterPro" id="IPR036388">
    <property type="entry name" value="WH-like_DNA-bd_sf"/>
</dbReference>
<evidence type="ECO:0000256" key="3">
    <source>
        <dbReference type="ARBA" id="ARBA00023274"/>
    </source>
</evidence>
<evidence type="ECO:0000256" key="1">
    <source>
        <dbReference type="ARBA" id="ARBA00010014"/>
    </source>
</evidence>
<keyword evidence="5" id="KW-1185">Reference proteome</keyword>
<dbReference type="EMBL" id="JAPMOS010000100">
    <property type="protein sequence ID" value="KAJ4455598.1"/>
    <property type="molecule type" value="Genomic_DNA"/>
</dbReference>
<evidence type="ECO:0000313" key="4">
    <source>
        <dbReference type="EMBL" id="KAJ4455598.1"/>
    </source>
</evidence>
<dbReference type="Proteomes" id="UP001141327">
    <property type="component" value="Unassembled WGS sequence"/>
</dbReference>
<dbReference type="SMART" id="SM01413">
    <property type="entry name" value="Ribosomal_S19e"/>
    <property type="match status" value="1"/>
</dbReference>
<evidence type="ECO:0000313" key="5">
    <source>
        <dbReference type="Proteomes" id="UP001141327"/>
    </source>
</evidence>
<comment type="caution">
    <text evidence="4">The sequence shown here is derived from an EMBL/GenBank/DDBJ whole genome shotgun (WGS) entry which is preliminary data.</text>
</comment>
<dbReference type="PANTHER" id="PTHR11710:SF0">
    <property type="entry name" value="40S RIBOSOMAL PROTEIN S19"/>
    <property type="match status" value="1"/>
</dbReference>
<comment type="similarity">
    <text evidence="1">Belongs to the eukaryotic ribosomal protein eS19 family.</text>
</comment>
<dbReference type="InterPro" id="IPR036390">
    <property type="entry name" value="WH_DNA-bd_sf"/>
</dbReference>
<dbReference type="GO" id="GO:0005840">
    <property type="term" value="C:ribosome"/>
    <property type="evidence" value="ECO:0007669"/>
    <property type="project" value="UniProtKB-KW"/>
</dbReference>
<dbReference type="Pfam" id="PF01090">
    <property type="entry name" value="Ribosomal_S19e"/>
    <property type="match status" value="1"/>
</dbReference>